<organism evidence="2 3">
    <name type="scientific">Actinomadura mexicana</name>
    <dbReference type="NCBI Taxonomy" id="134959"/>
    <lineage>
        <taxon>Bacteria</taxon>
        <taxon>Bacillati</taxon>
        <taxon>Actinomycetota</taxon>
        <taxon>Actinomycetes</taxon>
        <taxon>Streptosporangiales</taxon>
        <taxon>Thermomonosporaceae</taxon>
        <taxon>Actinomadura</taxon>
    </lineage>
</organism>
<proteinExistence type="predicted"/>
<evidence type="ECO:0000313" key="3">
    <source>
        <dbReference type="Proteomes" id="UP000198420"/>
    </source>
</evidence>
<sequence length="90" mass="9479">MDGQPKNFTRSTRPDQGGDGVTAPGTGAGHRGNAPRPAMGPAAGPIPDPFDEDTPRTPDWFKTAVFYEVSVRGFADSNDDGYGDLRGLIS</sequence>
<keyword evidence="3" id="KW-1185">Reference proteome</keyword>
<feature type="non-terminal residue" evidence="2">
    <location>
        <position position="90"/>
    </location>
</feature>
<feature type="compositionally biased region" description="Low complexity" evidence="1">
    <location>
        <begin position="32"/>
        <end position="45"/>
    </location>
</feature>
<protein>
    <submittedName>
        <fullName evidence="2">Uncharacterized protein</fullName>
    </submittedName>
</protein>
<feature type="compositionally biased region" description="Polar residues" evidence="1">
    <location>
        <begin position="1"/>
        <end position="11"/>
    </location>
</feature>
<dbReference type="Proteomes" id="UP000198420">
    <property type="component" value="Unassembled WGS sequence"/>
</dbReference>
<dbReference type="EMBL" id="FZNP01000004">
    <property type="protein sequence ID" value="SNR60681.1"/>
    <property type="molecule type" value="Genomic_DNA"/>
</dbReference>
<gene>
    <name evidence="2" type="ORF">SAMN06265355_104525</name>
</gene>
<dbReference type="AlphaFoldDB" id="A0A238XQ60"/>
<evidence type="ECO:0000313" key="2">
    <source>
        <dbReference type="EMBL" id="SNR60681.1"/>
    </source>
</evidence>
<dbReference type="SUPFAM" id="SSF51445">
    <property type="entry name" value="(Trans)glycosidases"/>
    <property type="match status" value="1"/>
</dbReference>
<accession>A0A238XQ60</accession>
<dbReference type="Gene3D" id="3.20.20.80">
    <property type="entry name" value="Glycosidases"/>
    <property type="match status" value="1"/>
</dbReference>
<reference evidence="3" key="1">
    <citation type="submission" date="2017-06" db="EMBL/GenBank/DDBJ databases">
        <authorList>
            <person name="Varghese N."/>
            <person name="Submissions S."/>
        </authorList>
    </citation>
    <scope>NUCLEOTIDE SEQUENCE [LARGE SCALE GENOMIC DNA]</scope>
    <source>
        <strain evidence="3">DSM 44485</strain>
    </source>
</reference>
<feature type="region of interest" description="Disordered" evidence="1">
    <location>
        <begin position="1"/>
        <end position="57"/>
    </location>
</feature>
<evidence type="ECO:0000256" key="1">
    <source>
        <dbReference type="SAM" id="MobiDB-lite"/>
    </source>
</evidence>
<dbReference type="InterPro" id="IPR017853">
    <property type="entry name" value="GH"/>
</dbReference>
<name>A0A238XQ60_9ACTN</name>